<evidence type="ECO:0000313" key="1">
    <source>
        <dbReference type="EMBL" id="SMF72466.1"/>
    </source>
</evidence>
<dbReference type="STRING" id="1313296.SAMN05661091_0872"/>
<dbReference type="Pfam" id="PF10844">
    <property type="entry name" value="DUF2577"/>
    <property type="match status" value="1"/>
</dbReference>
<gene>
    <name evidence="1" type="ORF">SAMN05661091_0872</name>
</gene>
<evidence type="ECO:0000313" key="2">
    <source>
        <dbReference type="Proteomes" id="UP000192940"/>
    </source>
</evidence>
<reference evidence="1 2" key="1">
    <citation type="submission" date="2017-04" db="EMBL/GenBank/DDBJ databases">
        <authorList>
            <person name="Afonso C.L."/>
            <person name="Miller P.J."/>
            <person name="Scott M.A."/>
            <person name="Spackman E."/>
            <person name="Goraichik I."/>
            <person name="Dimitrov K.M."/>
            <person name="Suarez D.L."/>
            <person name="Swayne D.E."/>
        </authorList>
    </citation>
    <scope>NUCLEOTIDE SEQUENCE [LARGE SCALE GENOMIC DNA]</scope>
    <source>
        <strain evidence="1 2">N3/975</strain>
    </source>
</reference>
<dbReference type="AlphaFoldDB" id="A0A1X7GP04"/>
<dbReference type="InterPro" id="IPR022555">
    <property type="entry name" value="DUF2577"/>
</dbReference>
<name>A0A1X7GP04_9BACL</name>
<organism evidence="1 2">
    <name type="scientific">Paenibacillus uliginis N3/975</name>
    <dbReference type="NCBI Taxonomy" id="1313296"/>
    <lineage>
        <taxon>Bacteria</taxon>
        <taxon>Bacillati</taxon>
        <taxon>Bacillota</taxon>
        <taxon>Bacilli</taxon>
        <taxon>Bacillales</taxon>
        <taxon>Paenibacillaceae</taxon>
        <taxon>Paenibacillus</taxon>
    </lineage>
</organism>
<accession>A0A1X7GP04</accession>
<keyword evidence="2" id="KW-1185">Reference proteome</keyword>
<sequence length="99" mass="10929">MMLDIIKKASLSAVGSTNPMAVLYGIVTSQNPLEVNVDQRFSLTEDFLVVGESMTEYKLNIGGEEYVIREGLKTGDTVLLVRYQGGQTYLVLDRLVKPS</sequence>
<protein>
    <recommendedName>
        <fullName evidence="3">DUF2577 domain-containing protein</fullName>
    </recommendedName>
</protein>
<dbReference type="Proteomes" id="UP000192940">
    <property type="component" value="Chromosome I"/>
</dbReference>
<proteinExistence type="predicted"/>
<dbReference type="EMBL" id="LT840184">
    <property type="protein sequence ID" value="SMF72466.1"/>
    <property type="molecule type" value="Genomic_DNA"/>
</dbReference>
<evidence type="ECO:0008006" key="3">
    <source>
        <dbReference type="Google" id="ProtNLM"/>
    </source>
</evidence>